<gene>
    <name evidence="2" type="ORF">A5802_002752</name>
</gene>
<dbReference type="AlphaFoldDB" id="A0A1I4NB36"/>
<proteinExistence type="predicted"/>
<comment type="caution">
    <text evidence="2">The sequence shown here is derived from an EMBL/GenBank/DDBJ whole genome shotgun (WGS) entry which is preliminary data.</text>
</comment>
<reference evidence="2 3" key="1">
    <citation type="submission" date="2017-05" db="EMBL/GenBank/DDBJ databases">
        <title>The Genome Sequence of Enterococcus mundtii 6B1_DIV0119.</title>
        <authorList>
            <consortium name="The Broad Institute Genomics Platform"/>
            <consortium name="The Broad Institute Genomic Center for Infectious Diseases"/>
            <person name="Earl A."/>
            <person name="Manson A."/>
            <person name="Schwartman J."/>
            <person name="Gilmore M."/>
            <person name="Abouelleil A."/>
            <person name="Cao P."/>
            <person name="Chapman S."/>
            <person name="Cusick C."/>
            <person name="Shea T."/>
            <person name="Young S."/>
            <person name="Neafsey D."/>
            <person name="Nusbaum C."/>
            <person name="Birren B."/>
        </authorList>
    </citation>
    <scope>NUCLEOTIDE SEQUENCE [LARGE SCALE GENOMIC DNA]</scope>
    <source>
        <strain evidence="2 3">6B1_DIV0119</strain>
    </source>
</reference>
<feature type="transmembrane region" description="Helical" evidence="1">
    <location>
        <begin position="80"/>
        <end position="113"/>
    </location>
</feature>
<keyword evidence="1" id="KW-0472">Membrane</keyword>
<sequence length="204" mass="22847">MNEYLNDVLDELQEIPEDDRFDIIQYYEEYFLDSGKTVEEVVDEYGSPKQFALKLKINYYSEQDDDESEYSQSPKRKIRLIWMIVIGLCASPLLIPLALAFILAIFGILIGLIGVIIGIYVVCISILGVGLFSIISGVAVLQQSIASGLFFVGLGLLATGGAVFFAPLLLKGTKWLFQMMMNFVKWVGRRFITKRAIHTTNSGV</sequence>
<keyword evidence="1" id="KW-0812">Transmembrane</keyword>
<protein>
    <submittedName>
        <fullName evidence="2">Membrane protein</fullName>
    </submittedName>
</protein>
<keyword evidence="1" id="KW-1133">Transmembrane helix</keyword>
<name>A0A1I4NB36_ENTMU</name>
<evidence type="ECO:0000313" key="3">
    <source>
        <dbReference type="Proteomes" id="UP000195024"/>
    </source>
</evidence>
<evidence type="ECO:0000313" key="2">
    <source>
        <dbReference type="EMBL" id="OTP25599.1"/>
    </source>
</evidence>
<accession>A0A1I4NB36</accession>
<feature type="transmembrane region" description="Helical" evidence="1">
    <location>
        <begin position="148"/>
        <end position="170"/>
    </location>
</feature>
<organism evidence="2 3">
    <name type="scientific">Enterococcus mundtii</name>
    <dbReference type="NCBI Taxonomy" id="53346"/>
    <lineage>
        <taxon>Bacteria</taxon>
        <taxon>Bacillati</taxon>
        <taxon>Bacillota</taxon>
        <taxon>Bacilli</taxon>
        <taxon>Lactobacillales</taxon>
        <taxon>Enterococcaceae</taxon>
        <taxon>Enterococcus</taxon>
    </lineage>
</organism>
<feature type="transmembrane region" description="Helical" evidence="1">
    <location>
        <begin position="119"/>
        <end position="141"/>
    </location>
</feature>
<dbReference type="Pfam" id="PF22564">
    <property type="entry name" value="HAAS"/>
    <property type="match status" value="1"/>
</dbReference>
<dbReference type="RefSeq" id="WP_074800387.1">
    <property type="nucleotide sequence ID" value="NZ_FOUC01000011.1"/>
</dbReference>
<dbReference type="EMBL" id="NGMS01000002">
    <property type="protein sequence ID" value="OTP25599.1"/>
    <property type="molecule type" value="Genomic_DNA"/>
</dbReference>
<evidence type="ECO:0000256" key="1">
    <source>
        <dbReference type="SAM" id="Phobius"/>
    </source>
</evidence>
<dbReference type="Proteomes" id="UP000195024">
    <property type="component" value="Unassembled WGS sequence"/>
</dbReference>